<feature type="compositionally biased region" description="Basic and acidic residues" evidence="1">
    <location>
        <begin position="150"/>
        <end position="169"/>
    </location>
</feature>
<protein>
    <submittedName>
        <fullName evidence="2">Uncharacterized protein</fullName>
    </submittedName>
</protein>
<evidence type="ECO:0000313" key="3">
    <source>
        <dbReference type="Proteomes" id="UP001337655"/>
    </source>
</evidence>
<dbReference type="GeneID" id="89927131"/>
<feature type="region of interest" description="Disordered" evidence="1">
    <location>
        <begin position="1"/>
        <end position="74"/>
    </location>
</feature>
<dbReference type="RefSeq" id="XP_064659158.1">
    <property type="nucleotide sequence ID" value="XM_064803033.1"/>
</dbReference>
<evidence type="ECO:0000313" key="2">
    <source>
        <dbReference type="EMBL" id="KAK5169812.1"/>
    </source>
</evidence>
<comment type="caution">
    <text evidence="2">The sequence shown here is derived from an EMBL/GenBank/DDBJ whole genome shotgun (WGS) entry which is preliminary data.</text>
</comment>
<dbReference type="PANTHER" id="PTHR42023:SF1">
    <property type="entry name" value="BHLH DOMAIN-CONTAINING PROTEIN"/>
    <property type="match status" value="1"/>
</dbReference>
<dbReference type="EMBL" id="JAVRRT010000008">
    <property type="protein sequence ID" value="KAK5169812.1"/>
    <property type="molecule type" value="Genomic_DNA"/>
</dbReference>
<evidence type="ECO:0000256" key="1">
    <source>
        <dbReference type="SAM" id="MobiDB-lite"/>
    </source>
</evidence>
<dbReference type="AlphaFoldDB" id="A0AAV9PA37"/>
<feature type="compositionally biased region" description="Polar residues" evidence="1">
    <location>
        <begin position="209"/>
        <end position="226"/>
    </location>
</feature>
<proteinExistence type="predicted"/>
<organism evidence="2 3">
    <name type="scientific">Saxophila tyrrhenica</name>
    <dbReference type="NCBI Taxonomy" id="1690608"/>
    <lineage>
        <taxon>Eukaryota</taxon>
        <taxon>Fungi</taxon>
        <taxon>Dikarya</taxon>
        <taxon>Ascomycota</taxon>
        <taxon>Pezizomycotina</taxon>
        <taxon>Dothideomycetes</taxon>
        <taxon>Dothideomycetidae</taxon>
        <taxon>Mycosphaerellales</taxon>
        <taxon>Extremaceae</taxon>
        <taxon>Saxophila</taxon>
    </lineage>
</organism>
<feature type="compositionally biased region" description="Pro residues" evidence="1">
    <location>
        <begin position="349"/>
        <end position="359"/>
    </location>
</feature>
<dbReference type="PANTHER" id="PTHR42023">
    <property type="entry name" value="BHLH DOMAIN-CONTAINING PROTEIN"/>
    <property type="match status" value="1"/>
</dbReference>
<gene>
    <name evidence="2" type="ORF">LTR77_005790</name>
</gene>
<dbReference type="Proteomes" id="UP001337655">
    <property type="component" value="Unassembled WGS sequence"/>
</dbReference>
<keyword evidence="3" id="KW-1185">Reference proteome</keyword>
<feature type="compositionally biased region" description="Polar residues" evidence="1">
    <location>
        <begin position="23"/>
        <end position="40"/>
    </location>
</feature>
<name>A0AAV9PA37_9PEZI</name>
<feature type="compositionally biased region" description="Low complexity" evidence="1">
    <location>
        <begin position="397"/>
        <end position="411"/>
    </location>
</feature>
<feature type="region of interest" description="Disordered" evidence="1">
    <location>
        <begin position="86"/>
        <end position="446"/>
    </location>
</feature>
<feature type="compositionally biased region" description="Polar residues" evidence="1">
    <location>
        <begin position="333"/>
        <end position="344"/>
    </location>
</feature>
<reference evidence="2 3" key="1">
    <citation type="submission" date="2023-08" db="EMBL/GenBank/DDBJ databases">
        <title>Black Yeasts Isolated from many extreme environments.</title>
        <authorList>
            <person name="Coleine C."/>
            <person name="Stajich J.E."/>
            <person name="Selbmann L."/>
        </authorList>
    </citation>
    <scope>NUCLEOTIDE SEQUENCE [LARGE SCALE GENOMIC DNA]</scope>
    <source>
        <strain evidence="2 3">CCFEE 5935</strain>
    </source>
</reference>
<feature type="compositionally biased region" description="Low complexity" evidence="1">
    <location>
        <begin position="172"/>
        <end position="184"/>
    </location>
</feature>
<accession>A0AAV9PA37</accession>
<feature type="compositionally biased region" description="Polar residues" evidence="1">
    <location>
        <begin position="310"/>
        <end position="326"/>
    </location>
</feature>
<sequence>MGAYSVQKDLPPAPAQGRVSAVPTVSSAYSDDYANTNPGNNACGVTAGNKDSYHPSYHAHPQQQVKDHGPQIRQSRLPLFKQVRSMLHKPPPLTTPGNAKWDEYTGELSDDGKASHVKPSTYETAFKASRKRSPDRPAKSRRNQSPVSVLRDDEAHARPPLEASRHSIEDISPVSPVSVVSPVPTAIHGSGSDDAFEFVPEMMPDPLSPNIQRLPQLPQTPASSTQIKRKPVSRAVSTIENIPPTSPHQRSSSETSDPDPGLIDNRGSSDQRHPNSHFSWTTYAPSVAPGRQSTDTYAPSVAQGRPSMDTMASRQSKNPAHYSSANEPKKSHFSWSTVNTTVTNRARPESPPSPPPPVPTKYSGHPVQSILSRQRPIKRLEKEEWTPPPRKSSRPEGTTTPRGYTTPTSATSARPLPLPKDRTTTPISYMRASPTTTPSSGKALPPPPRSVNLTHLESLLAQEQSLALQRRNVEKGLSELEKIETASPLEVPFATVRDAKKKLEEYRKRLAEVMLEEREVGIAVTRARRKEEEENGWEGATLWVRRVTS</sequence>